<dbReference type="SUPFAM" id="SSF51126">
    <property type="entry name" value="Pectin lyase-like"/>
    <property type="match status" value="1"/>
</dbReference>
<keyword evidence="1" id="KW-0245">EGF-like domain</keyword>
<dbReference type="InterPro" id="IPR039448">
    <property type="entry name" value="Beta_helix"/>
</dbReference>
<dbReference type="InterPro" id="IPR059226">
    <property type="entry name" value="Choice_anch_Q_dom"/>
</dbReference>
<evidence type="ECO:0000313" key="10">
    <source>
        <dbReference type="EMBL" id="ALP52905.1"/>
    </source>
</evidence>
<keyword evidence="11" id="KW-1185">Reference proteome</keyword>
<dbReference type="Pfam" id="PF09136">
    <property type="entry name" value="Glucodextran_B"/>
    <property type="match status" value="1"/>
</dbReference>
<dbReference type="Pfam" id="PF25020">
    <property type="entry name" value="TTR_TEN1-4"/>
    <property type="match status" value="1"/>
</dbReference>
<keyword evidence="5" id="KW-0732">Signal</keyword>
<reference evidence="10" key="1">
    <citation type="submission" date="2015-10" db="EMBL/GenBank/DDBJ databases">
        <title>Description of Candidatus Tenderia electrophaga gen. nov, sp. nov., an Uncultivated Electroautotroph from a Biocathode Enrichment.</title>
        <authorList>
            <person name="Eddie B.J."/>
            <person name="Malanoski A.P."/>
            <person name="Wang Z."/>
            <person name="Hall R.J."/>
            <person name="Oh S.D."/>
            <person name="Heiner C."/>
            <person name="Lin B."/>
            <person name="Strycharz-Glaven S.M."/>
        </authorList>
    </citation>
    <scope>NUCLEOTIDE SEQUENCE [LARGE SCALE GENOMIC DNA]</scope>
    <source>
        <strain evidence="10">NRL1</strain>
    </source>
</reference>
<dbReference type="InterPro" id="IPR056820">
    <property type="entry name" value="TEN_TTR-like"/>
</dbReference>
<keyword evidence="3" id="KW-1015">Disulfide bond</keyword>
<feature type="compositionally biased region" description="Low complexity" evidence="4">
    <location>
        <begin position="2380"/>
        <end position="2390"/>
    </location>
</feature>
<proteinExistence type="predicted"/>
<evidence type="ECO:0000313" key="11">
    <source>
        <dbReference type="Proteomes" id="UP000055136"/>
    </source>
</evidence>
<name>A0A0S2TCN1_9GAMM</name>
<feature type="domain" description="Teneurin 1-4-like FN-plug" evidence="7">
    <location>
        <begin position="999"/>
        <end position="1065"/>
    </location>
</feature>
<dbReference type="NCBIfam" id="TIGR01643">
    <property type="entry name" value="YD_repeat_2x"/>
    <property type="match status" value="4"/>
</dbReference>
<dbReference type="Proteomes" id="UP000055136">
    <property type="component" value="Chromosome"/>
</dbReference>
<dbReference type="Gene3D" id="2.60.40.10">
    <property type="entry name" value="Immunoglobulins"/>
    <property type="match status" value="1"/>
</dbReference>
<keyword evidence="2" id="KW-0677">Repeat</keyword>
<feature type="signal peptide" evidence="5">
    <location>
        <begin position="1"/>
        <end position="24"/>
    </location>
</feature>
<protein>
    <submittedName>
        <fullName evidence="10">Uncharacterized protein</fullName>
    </submittedName>
</protein>
<dbReference type="KEGG" id="tee:Tel_06905"/>
<dbReference type="Gene3D" id="2.180.10.10">
    <property type="entry name" value="RHS repeat-associated core"/>
    <property type="match status" value="2"/>
</dbReference>
<evidence type="ECO:0000259" key="6">
    <source>
        <dbReference type="Pfam" id="PF13229"/>
    </source>
</evidence>
<dbReference type="InterPro" id="IPR056823">
    <property type="entry name" value="TEN-like_YD-shell"/>
</dbReference>
<dbReference type="Gene3D" id="2.130.10.10">
    <property type="entry name" value="YVTN repeat-like/Quinoprotein amine dehydrogenase"/>
    <property type="match status" value="1"/>
</dbReference>
<dbReference type="InterPro" id="IPR011050">
    <property type="entry name" value="Pectin_lyase_fold/virulence"/>
</dbReference>
<dbReference type="EMBL" id="CP013099">
    <property type="protein sequence ID" value="ALP52905.1"/>
    <property type="molecule type" value="Genomic_DNA"/>
</dbReference>
<evidence type="ECO:0000259" key="9">
    <source>
        <dbReference type="Pfam" id="PF25023"/>
    </source>
</evidence>
<feature type="region of interest" description="Disordered" evidence="4">
    <location>
        <begin position="2364"/>
        <end position="2390"/>
    </location>
</feature>
<dbReference type="InterPro" id="IPR015943">
    <property type="entry name" value="WD40/YVTN_repeat-like_dom_sf"/>
</dbReference>
<feature type="compositionally biased region" description="Pro residues" evidence="4">
    <location>
        <begin position="931"/>
        <end position="949"/>
    </location>
</feature>
<gene>
    <name evidence="10" type="ORF">Tel_06905</name>
</gene>
<evidence type="ECO:0000259" key="8">
    <source>
        <dbReference type="Pfam" id="PF25020"/>
    </source>
</evidence>
<dbReference type="InterPro" id="IPR057627">
    <property type="entry name" value="FN-plug_TEN1-4"/>
</dbReference>
<dbReference type="InterPro" id="IPR008969">
    <property type="entry name" value="CarboxyPept-like_regulatory"/>
</dbReference>
<feature type="region of interest" description="Disordered" evidence="4">
    <location>
        <begin position="930"/>
        <end position="962"/>
    </location>
</feature>
<evidence type="ECO:0000256" key="4">
    <source>
        <dbReference type="SAM" id="MobiDB-lite"/>
    </source>
</evidence>
<dbReference type="InterPro" id="IPR012334">
    <property type="entry name" value="Pectin_lyas_fold"/>
</dbReference>
<organism evidence="10 11">
    <name type="scientific">Candidatus Tenderia electrophaga</name>
    <dbReference type="NCBI Taxonomy" id="1748243"/>
    <lineage>
        <taxon>Bacteria</taxon>
        <taxon>Pseudomonadati</taxon>
        <taxon>Pseudomonadota</taxon>
        <taxon>Gammaproteobacteria</taxon>
        <taxon>Candidatus Tenderiales</taxon>
        <taxon>Candidatus Tenderiaceae</taxon>
        <taxon>Candidatus Tenderia</taxon>
    </lineage>
</organism>
<dbReference type="Pfam" id="PF24329">
    <property type="entry name" value="FN-plug_TEN1-4"/>
    <property type="match status" value="1"/>
</dbReference>
<dbReference type="InterPro" id="IPR006530">
    <property type="entry name" value="YD"/>
</dbReference>
<dbReference type="SUPFAM" id="SSF63829">
    <property type="entry name" value="Calcium-dependent phosphotriesterase"/>
    <property type="match status" value="1"/>
</dbReference>
<evidence type="ECO:0000256" key="5">
    <source>
        <dbReference type="SAM" id="SignalP"/>
    </source>
</evidence>
<dbReference type="PANTHER" id="PTHR11219:SF69">
    <property type="entry name" value="TENEURIN-A"/>
    <property type="match status" value="1"/>
</dbReference>
<dbReference type="NCBIfam" id="NF041518">
    <property type="entry name" value="choice_anch_Q"/>
    <property type="match status" value="1"/>
</dbReference>
<feature type="domain" description="Teneurin-like YD-shell" evidence="9">
    <location>
        <begin position="1441"/>
        <end position="2286"/>
    </location>
</feature>
<feature type="chain" id="PRO_5006604930" evidence="5">
    <location>
        <begin position="25"/>
        <end position="2454"/>
    </location>
</feature>
<dbReference type="NCBIfam" id="TIGR03696">
    <property type="entry name" value="Rhs_assc_core"/>
    <property type="match status" value="1"/>
</dbReference>
<dbReference type="SUPFAM" id="SSF69304">
    <property type="entry name" value="Tricorn protease N-terminal domain"/>
    <property type="match status" value="1"/>
</dbReference>
<dbReference type="InterPro" id="IPR013783">
    <property type="entry name" value="Ig-like_fold"/>
</dbReference>
<dbReference type="Pfam" id="PF13229">
    <property type="entry name" value="Beta_helix"/>
    <property type="match status" value="1"/>
</dbReference>
<dbReference type="Pfam" id="PF25023">
    <property type="entry name" value="TEN_YD-shell"/>
    <property type="match status" value="1"/>
</dbReference>
<dbReference type="InterPro" id="IPR022385">
    <property type="entry name" value="Rhs_assc_core"/>
</dbReference>
<evidence type="ECO:0000256" key="2">
    <source>
        <dbReference type="ARBA" id="ARBA00022737"/>
    </source>
</evidence>
<evidence type="ECO:0000259" key="7">
    <source>
        <dbReference type="Pfam" id="PF24329"/>
    </source>
</evidence>
<accession>A0A0S2TCN1</accession>
<dbReference type="PANTHER" id="PTHR11219">
    <property type="entry name" value="TENEURIN AND N-ACETYLGLUCOSAMINE-1-PHOSPHODIESTER ALPHA-N-ACETYLGLUCOSAMINIDASE"/>
    <property type="match status" value="1"/>
</dbReference>
<dbReference type="InterPro" id="IPR051216">
    <property type="entry name" value="Teneurin"/>
</dbReference>
<feature type="domain" description="Teneurin TTR-like" evidence="8">
    <location>
        <begin position="633"/>
        <end position="715"/>
    </location>
</feature>
<feature type="domain" description="Right handed beta helix" evidence="6">
    <location>
        <begin position="182"/>
        <end position="306"/>
    </location>
</feature>
<evidence type="ECO:0000256" key="3">
    <source>
        <dbReference type="ARBA" id="ARBA00023157"/>
    </source>
</evidence>
<dbReference type="STRING" id="1748243.Tel_06905"/>
<dbReference type="SUPFAM" id="SSF49464">
    <property type="entry name" value="Carboxypeptidase regulatory domain-like"/>
    <property type="match status" value="1"/>
</dbReference>
<evidence type="ECO:0000256" key="1">
    <source>
        <dbReference type="ARBA" id="ARBA00022536"/>
    </source>
</evidence>
<dbReference type="Gene3D" id="2.160.20.10">
    <property type="entry name" value="Single-stranded right-handed beta-helix, Pectin lyase-like"/>
    <property type="match status" value="1"/>
</dbReference>
<sequence length="2454" mass="260269">MTHRIQAILASVLLYFSLFGPALAADVCPSGCAHASIQDALDAATWGATITVGPGVYRETIVTTTKYVTLQSVAGASDTIIDATGLGERVITINTWPDVVLERCDVDGDYVVDINDIRAIMAVRNTPADGPDDPRDASGDGIIDANDARQCVLQCTYSRCVPNQPFVIDGFTIKGGVSSNGAGIYVNGRATILNNIVKNNVADQSGGGIYVLDQRDVTVDANTFASNSAAIRGGAIALSSDATQIVSGNIFTNNSAVSGGAIASAPYGSDTVRNNLFISNTNTLYLSSYANTQLANNTIVSSAGYAAQKGPDGSMSMINGILWNNETDLQGAGWTEQNSLIGVDPLFVDVANGDYHVRPGSPAIDTGMDTSGYGVIADYDGVARPQDGDRQGAGATGDGSDYDIGAYEYVVVDIPLTVTVDAPVDGMMTNQAAQNIVGYLSKPAFLTINGGPVTVNPDYSFSHAINLGEGLNTYILLAEAGDGEAVQVSLDLILDTTPPLAPNSALISTSDVSGGIATVTGAAGSVEANSQVTITNIHTGETVTILLADDEGGFITQISAQDGDTLSIISTDSVGNVSESSSVIVVALPPNPAVIAPPPDPSVATTVYTSTQFLYTGSDPIQSGVAPGTIELERAAVLRGRVLDRSNTPLSGVTITIKDHPELGRTLSRADGVFDMAVNGGGLLTVNYEKAGYLPVQRQLQSPWQDYAWVEDVVMIALDPAVTAIDLNDTAQPFQVAQGSTVMDVDGARQATILFPQGVSATMMLPDGTAQPLPTINVRATEYTVGDNGPEAMPGELPPTSAYTYAVELSVDEAIAAGATRVDFDQPLPFYVDNFLNFPVGEAVPAGWYDRETAAWIPSDNGLIIGVLAIVNGMAELDVDGSGSAASATQLVALGITDSERAQLAALYTAGKSLWRVPITHFTPWDCNWPYGPPADAEPPPSPPPPQDPPPDEDENECPGCIIQPQSQSLGEKLPVVGTPFSLYYQSERMPGNIAARSLTIPLSGDTVPGSLEAIELTIDVAGQTFRQSFPATPNQNYTFVWDGKDAYGRPMHHQTATIRLDYRYQLAYLSAASGRAFARVSSSGAAFIGSRGNMTMRSSRQWQQSLTGIAAAPNLASSALGGWGLEIHHGYNPATRTVYKGDGSKRTDQEIQERLELIANVSARDISVASDGSIYYSEQRRILSLDPDGTTRVLVGNGTAASPGSNDGSIATDVGTGYIMAFEIGRDDTVYFVETNSGGSSGSVVRHVTSDGRLETITAAYAGSDVTDIDMGPDSALYITREAANRVTRIGPDGSTADVASVNYWPWGVDAHPDGTIYISTTFGHVVDVIRPDGTKAQIPVNSPQDVTWDQQNNLYIAGSNYSYAANGLYYYNGTGSPIKISGESTDPDPFPGAHIGEVKLWAREVHYSSKYGGVLIPYQGRIWLLAEKSSKLIDAGDKLISSRNGNELYRFDSTGRHLQTLEAITGAAIYTFDYNVDGQLIAITDADGDITRIERDGSGSPQAIVATDGQRTNVSLNNNGYLNTVSDPANESWQMEYTATGLMTAFIDRNGNRSNYTFDTAGRLLQDVNPVNGGWQLARTETENGYSVSMTSGEGRVSTFQVERLQDGVRRQTNTATDGSITITEYANAVTATTLPNGAITTVTEGPDPRFGMASPIPKSSTQSTPGGLMRSVTVAAQAELSDPNDLFSHTSLTETVTVNGNATVSEYDTATRTWTFTSAESRTANTVLDALARPIQTQAAGLEAISLSYDARGRLATLSQGQGDELRTTTFGYHSSGPQAGRLSSATDAVGRQAQYSYDAAGNVIRQTLADGRMIDFTYDANGNMTSITPPGRTAHLFTYSAGDQTAQYNPPDVGAGTNVTQYNYNLDKQLELITRPDGQTVDPVYNTVSGKLEMLIIPKGNYQYGYDTVTGQLNQITAPGNEVLNYTYDGFLPIIDTWSGSIDGVLTRTYNNDFRITSLSVNGNPINYSHDNDGLLTGVGALTLTRDAQNGLLTGTVINSLSTGLTYNIFGEATNYAVSNGTTSLYDAAYTRDKLGRITRKTETIAGATTTYDYTYDLAGRLTAVKTNGATTATYSYDANGNRSGGTYDAQDRLLTFGANSYTYTPNGELETKTNTGLTTSYTYDMLGNLTQVILPGGMTIDYIIDGQNRRIGKKINGTLTQGLLYQDQLNPIAELDGTGAVVSRFVYGTKPNVPDYMVKNGTTYRIISDHLGSPRLVINTTDGSVAQRIDYDVWGKIINDTNPGFQPFGFAGGVYDQHTQLTRFGARDYDAETGRWTAKDPIRFEGGDTNLYTYVYSNPLSYIDPYGLWAWSFDAFAGPGGGITIGRNEDTRGWFIEGRVGIGIGGGVAFDPFDQGPVARPQLPHPYSEEPCSDSSSSSTGTSAGGAVNAGVTIGAWNLGYGAEGGENFDGSNTFYGNSGQWGSSTNPRPPRIGVSVGGSAVVEVGGWF</sequence>